<reference evidence="2" key="1">
    <citation type="submission" date="2013-12" db="EMBL/GenBank/DDBJ databases">
        <title>The Genome Sequence of Aphanomyces invadans NJM9701.</title>
        <authorList>
            <consortium name="The Broad Institute Genomics Platform"/>
            <person name="Russ C."/>
            <person name="Tyler B."/>
            <person name="van West P."/>
            <person name="Dieguez-Uribeondo J."/>
            <person name="Young S.K."/>
            <person name="Zeng Q."/>
            <person name="Gargeya S."/>
            <person name="Fitzgerald M."/>
            <person name="Abouelleil A."/>
            <person name="Alvarado L."/>
            <person name="Chapman S.B."/>
            <person name="Gainer-Dewar J."/>
            <person name="Goldberg J."/>
            <person name="Griggs A."/>
            <person name="Gujja S."/>
            <person name="Hansen M."/>
            <person name="Howarth C."/>
            <person name="Imamovic A."/>
            <person name="Ireland A."/>
            <person name="Larimer J."/>
            <person name="McCowan C."/>
            <person name="Murphy C."/>
            <person name="Pearson M."/>
            <person name="Poon T.W."/>
            <person name="Priest M."/>
            <person name="Roberts A."/>
            <person name="Saif S."/>
            <person name="Shea T."/>
            <person name="Sykes S."/>
            <person name="Wortman J."/>
            <person name="Nusbaum C."/>
            <person name="Birren B."/>
        </authorList>
    </citation>
    <scope>NUCLEOTIDE SEQUENCE [LARGE SCALE GENOMIC DNA]</scope>
    <source>
        <strain evidence="2">NJM9701</strain>
    </source>
</reference>
<sequence>MIYVTVADSDAFSETFAKLHEDLRSAGSDGGPPQPLPSIDEMYMTLRKLPGVRKAVESEIKRNGVARVSQLRQERQRRRVILDNQLAHIRLRRDQMHIHAEEVKHAIDMQVAAMDHRVASLQAVALRRLQVLLFECLGEIQKAIARAQQRVETQETSVDLMTATCELNHAWAIFSKRCEEFFNITSVVDVPPKVLTTNATYVENPVFQSWVSALAPFLSKHLDLPLAPATLASPELSITRILAVKSSHASPSKWPSNAHNKTHIIVPRHRQPLDGPEPSDRMSTQYEALYDLLEIASARHLKRPKSKGKLKTVQPSLFPDGFTCTTPLSSSTIRWLPQVAHGALQVPTNGCIYYCLNDLQARPSDGCGNKTHVSLSLARIASPNLQQNAAVARTEALAARYVPSLSGTPADSAGPFQVDHVFPHDHVVRAIPLDAMGRRQSAPTTNGPDSVDEGVESLHFAPANVSHLIQSATFTDMAQMLAPESQMNLHLRYPPETFALHTLQHLYVAVPATRQSAPTSTPRGRPSTSASSRRNPLLESILYPISADAMRVLISTYVIRDPKVMADGGMASLFSLYRPSFGSDASYCVVENPGFLRPAPASVSSPSDDPSMLVVQYTTQAVPAPLQTSRPKAPPSSVLGTFCSWRSCLDEATVGTTRLCDSHARLEAMLTPEERVQVLGSASRQCPAATAMAPAMEIRQIKHSSSLLEELLNQQLRTTLETFLDKVAADGSNRALLADVAGAIAARIDSPGRDAATNEAFDEIEMLEQVLQVERAATDEVRMLVALGVYPTAELGLLRQKVNQTHTPLQASQRKLILLRTRRQEEEERQVKLKGKRPGLAASKSCPSVSKGHEQVSKAKKRRDSSKKYTE</sequence>
<accession>A0A024UCV4</accession>
<dbReference type="RefSeq" id="XP_008867055.1">
    <property type="nucleotide sequence ID" value="XM_008868833.1"/>
</dbReference>
<dbReference type="VEuPathDB" id="FungiDB:H310_04463"/>
<dbReference type="AlphaFoldDB" id="A0A024UCV4"/>
<evidence type="ECO:0000313" key="2">
    <source>
        <dbReference type="EMBL" id="ETW04099.1"/>
    </source>
</evidence>
<name>A0A024UCV4_9STRA</name>
<gene>
    <name evidence="2" type="ORF">H310_04463</name>
</gene>
<proteinExistence type="predicted"/>
<feature type="region of interest" description="Disordered" evidence="1">
    <location>
        <begin position="825"/>
        <end position="871"/>
    </location>
</feature>
<dbReference type="GeneID" id="20081513"/>
<evidence type="ECO:0000256" key="1">
    <source>
        <dbReference type="SAM" id="MobiDB-lite"/>
    </source>
</evidence>
<organism evidence="2">
    <name type="scientific">Aphanomyces invadans</name>
    <dbReference type="NCBI Taxonomy" id="157072"/>
    <lineage>
        <taxon>Eukaryota</taxon>
        <taxon>Sar</taxon>
        <taxon>Stramenopiles</taxon>
        <taxon>Oomycota</taxon>
        <taxon>Saprolegniomycetes</taxon>
        <taxon>Saprolegniales</taxon>
        <taxon>Verrucalvaceae</taxon>
        <taxon>Aphanomyces</taxon>
    </lineage>
</organism>
<feature type="region of interest" description="Disordered" evidence="1">
    <location>
        <begin position="513"/>
        <end position="533"/>
    </location>
</feature>
<dbReference type="EMBL" id="KI913958">
    <property type="protein sequence ID" value="ETW04099.1"/>
    <property type="molecule type" value="Genomic_DNA"/>
</dbReference>
<dbReference type="OrthoDB" id="64196at2759"/>
<protein>
    <submittedName>
        <fullName evidence="2">Uncharacterized protein</fullName>
    </submittedName>
</protein>